<keyword evidence="1" id="KW-0472">Membrane</keyword>
<protein>
    <submittedName>
        <fullName evidence="2">Uncharacterized protein</fullName>
    </submittedName>
</protein>
<keyword evidence="1" id="KW-0812">Transmembrane</keyword>
<dbReference type="Proteomes" id="UP000326950">
    <property type="component" value="Unassembled WGS sequence"/>
</dbReference>
<organism evidence="2 3">
    <name type="scientific">Aspergillus tamarii</name>
    <dbReference type="NCBI Taxonomy" id="41984"/>
    <lineage>
        <taxon>Eukaryota</taxon>
        <taxon>Fungi</taxon>
        <taxon>Dikarya</taxon>
        <taxon>Ascomycota</taxon>
        <taxon>Pezizomycotina</taxon>
        <taxon>Eurotiomycetes</taxon>
        <taxon>Eurotiomycetidae</taxon>
        <taxon>Eurotiales</taxon>
        <taxon>Aspergillaceae</taxon>
        <taxon>Aspergillus</taxon>
        <taxon>Aspergillus subgen. Circumdati</taxon>
    </lineage>
</organism>
<dbReference type="OrthoDB" id="10282578at2759"/>
<evidence type="ECO:0000313" key="3">
    <source>
        <dbReference type="Proteomes" id="UP000326950"/>
    </source>
</evidence>
<reference evidence="2 3" key="1">
    <citation type="submission" date="2019-04" db="EMBL/GenBank/DDBJ databases">
        <title>Friends and foes A comparative genomics study of 23 Aspergillus species from section Flavi.</title>
        <authorList>
            <consortium name="DOE Joint Genome Institute"/>
            <person name="Kjaerbolling I."/>
            <person name="Vesth T."/>
            <person name="Frisvad J.C."/>
            <person name="Nybo J.L."/>
            <person name="Theobald S."/>
            <person name="Kildgaard S."/>
            <person name="Isbrandt T."/>
            <person name="Kuo A."/>
            <person name="Sato A."/>
            <person name="Lyhne E.K."/>
            <person name="Kogle M.E."/>
            <person name="Wiebenga A."/>
            <person name="Kun R.S."/>
            <person name="Lubbers R.J."/>
            <person name="Makela M.R."/>
            <person name="Barry K."/>
            <person name="Chovatia M."/>
            <person name="Clum A."/>
            <person name="Daum C."/>
            <person name="Haridas S."/>
            <person name="He G."/>
            <person name="LaButti K."/>
            <person name="Lipzen A."/>
            <person name="Mondo S."/>
            <person name="Riley R."/>
            <person name="Salamov A."/>
            <person name="Simmons B.A."/>
            <person name="Magnuson J.K."/>
            <person name="Henrissat B."/>
            <person name="Mortensen U.H."/>
            <person name="Larsen T.O."/>
            <person name="Devries R.P."/>
            <person name="Grigoriev I.V."/>
            <person name="Machida M."/>
            <person name="Baker S.E."/>
            <person name="Andersen M.R."/>
        </authorList>
    </citation>
    <scope>NUCLEOTIDE SEQUENCE [LARGE SCALE GENOMIC DNA]</scope>
    <source>
        <strain evidence="2 3">CBS 117626</strain>
    </source>
</reference>
<dbReference type="EMBL" id="ML738717">
    <property type="protein sequence ID" value="KAE8157650.1"/>
    <property type="molecule type" value="Genomic_DNA"/>
</dbReference>
<keyword evidence="3" id="KW-1185">Reference proteome</keyword>
<gene>
    <name evidence="2" type="ORF">BDV40DRAFT_304935</name>
</gene>
<keyword evidence="1" id="KW-1133">Transmembrane helix</keyword>
<evidence type="ECO:0000313" key="2">
    <source>
        <dbReference type="EMBL" id="KAE8157650.1"/>
    </source>
</evidence>
<name>A0A5N6UGF6_ASPTM</name>
<feature type="transmembrane region" description="Helical" evidence="1">
    <location>
        <begin position="113"/>
        <end position="138"/>
    </location>
</feature>
<evidence type="ECO:0000256" key="1">
    <source>
        <dbReference type="SAM" id="Phobius"/>
    </source>
</evidence>
<proteinExistence type="predicted"/>
<dbReference type="AlphaFoldDB" id="A0A5N6UGF6"/>
<accession>A0A5N6UGF6</accession>
<sequence>MAETAHAIRRRPVPEPIYVALPQIHHGDPGETAVAQMNAANINAGIRANHEFATRRAGGTDYGTIIEWDMYNERENPPYSMALHELGLSRQKFDVICNELRFTYDNGRNDINWFATIFFGITLLPCALCMLPCGIFPIRDEHKVAQPMAILISRINRELQADAVPIELAFKVHMQLRPVLHEVTFHHSPL</sequence>